<evidence type="ECO:0000313" key="4">
    <source>
        <dbReference type="Proteomes" id="UP000095464"/>
    </source>
</evidence>
<feature type="domain" description="Putative regulatory protein FmdB zinc ribbon" evidence="2">
    <location>
        <begin position="1"/>
        <end position="41"/>
    </location>
</feature>
<gene>
    <name evidence="3" type="ORF">ASS94_15000</name>
</gene>
<dbReference type="AlphaFoldDB" id="A0AAP7IAN1"/>
<comment type="caution">
    <text evidence="3">The sequence shown here is derived from an EMBL/GenBank/DDBJ whole genome shotgun (WGS) entry which is preliminary data.</text>
</comment>
<feature type="region of interest" description="Disordered" evidence="1">
    <location>
        <begin position="60"/>
        <end position="88"/>
    </location>
</feature>
<reference evidence="4" key="1">
    <citation type="submission" date="2015-11" db="EMBL/GenBank/DDBJ databases">
        <title>Genomic diversity of Staphylococcus saprophyticus strains from urinary tract infections, animal surfaces, and fermented foods.</title>
        <authorList>
            <person name="Wolfe B.E."/>
        </authorList>
    </citation>
    <scope>NUCLEOTIDE SEQUENCE [LARGE SCALE GENOMIC DNA]</scope>
    <source>
        <strain evidence="4">738_7</strain>
    </source>
</reference>
<dbReference type="SMART" id="SM00834">
    <property type="entry name" value="CxxC_CXXC_SSSS"/>
    <property type="match status" value="1"/>
</dbReference>
<evidence type="ECO:0000259" key="2">
    <source>
        <dbReference type="SMART" id="SM00834"/>
    </source>
</evidence>
<dbReference type="InterPro" id="IPR013429">
    <property type="entry name" value="Regulatory_FmdB_Zinc_ribbon"/>
</dbReference>
<protein>
    <submittedName>
        <fullName evidence="3">Transcriptional regulator</fullName>
    </submittedName>
</protein>
<dbReference type="EMBL" id="LNPX01000082">
    <property type="protein sequence ID" value="OEK50810.1"/>
    <property type="molecule type" value="Genomic_DNA"/>
</dbReference>
<feature type="compositionally biased region" description="Polar residues" evidence="1">
    <location>
        <begin position="71"/>
        <end position="80"/>
    </location>
</feature>
<evidence type="ECO:0000256" key="1">
    <source>
        <dbReference type="SAM" id="MobiDB-lite"/>
    </source>
</evidence>
<dbReference type="Pfam" id="PF09723">
    <property type="entry name" value="Zn_ribbon_8"/>
    <property type="match status" value="1"/>
</dbReference>
<dbReference type="Proteomes" id="UP000095464">
    <property type="component" value="Unassembled WGS sequence"/>
</dbReference>
<proteinExistence type="predicted"/>
<sequence length="88" mass="10135">MPNYTYTCPTCDEFTIRQSMNDIHNNVSCPECGHLSKRVYTAFQTYGMDSKLKNRIEQGQQPKLVTKDKLPQQNRATTNAVRPWMAGH</sequence>
<evidence type="ECO:0000313" key="3">
    <source>
        <dbReference type="EMBL" id="OEK50810.1"/>
    </source>
</evidence>
<organism evidence="3 4">
    <name type="scientific">Staphylococcus equorum</name>
    <dbReference type="NCBI Taxonomy" id="246432"/>
    <lineage>
        <taxon>Bacteria</taxon>
        <taxon>Bacillati</taxon>
        <taxon>Bacillota</taxon>
        <taxon>Bacilli</taxon>
        <taxon>Bacillales</taxon>
        <taxon>Staphylococcaceae</taxon>
        <taxon>Staphylococcus</taxon>
    </lineage>
</organism>
<name>A0AAP7IAN1_9STAP</name>
<accession>A0AAP7IAN1</accession>
<dbReference type="NCBIfam" id="TIGR02605">
    <property type="entry name" value="CxxC_CxxC_SSSS"/>
    <property type="match status" value="1"/>
</dbReference>
<dbReference type="RefSeq" id="WP_064783271.1">
    <property type="nucleotide sequence ID" value="NZ_CP068063.1"/>
</dbReference>